<dbReference type="STRING" id="358681.BBR47_56540"/>
<evidence type="ECO:0000313" key="1">
    <source>
        <dbReference type="EMBL" id="BAH46631.1"/>
    </source>
</evidence>
<evidence type="ECO:0000313" key="2">
    <source>
        <dbReference type="Proteomes" id="UP000001877"/>
    </source>
</evidence>
<dbReference type="AlphaFoldDB" id="C0Z8K4"/>
<accession>C0Z8K4</accession>
<proteinExistence type="predicted"/>
<sequence length="32" mass="3342">MIFGGGNRVVDDCSAILEALSGIEPQGYGEDQ</sequence>
<organism evidence="1 2">
    <name type="scientific">Brevibacillus brevis (strain 47 / JCM 6285 / NBRC 100599)</name>
    <dbReference type="NCBI Taxonomy" id="358681"/>
    <lineage>
        <taxon>Bacteria</taxon>
        <taxon>Bacillati</taxon>
        <taxon>Bacillota</taxon>
        <taxon>Bacilli</taxon>
        <taxon>Bacillales</taxon>
        <taxon>Paenibacillaceae</taxon>
        <taxon>Brevibacillus</taxon>
    </lineage>
</organism>
<dbReference type="EMBL" id="AP008955">
    <property type="protein sequence ID" value="BAH46631.1"/>
    <property type="molecule type" value="Genomic_DNA"/>
</dbReference>
<reference evidence="1 2" key="1">
    <citation type="submission" date="2005-03" db="EMBL/GenBank/DDBJ databases">
        <title>Brevibacillus brevis strain 47, complete genome.</title>
        <authorList>
            <person name="Hosoyama A."/>
            <person name="Yamada R."/>
            <person name="Hongo Y."/>
            <person name="Terui Y."/>
            <person name="Ankai A."/>
            <person name="Masuyama W."/>
            <person name="Sekiguchi M."/>
            <person name="Takeda T."/>
            <person name="Asano K."/>
            <person name="Ohji S."/>
            <person name="Ichikawa N."/>
            <person name="Narita S."/>
            <person name="Aoki N."/>
            <person name="Miura H."/>
            <person name="Matsushita S."/>
            <person name="Sekigawa T."/>
            <person name="Yamagata H."/>
            <person name="Yoshikawa H."/>
            <person name="Udaka S."/>
            <person name="Tanikawa S."/>
            <person name="Fujita N."/>
        </authorList>
    </citation>
    <scope>NUCLEOTIDE SEQUENCE [LARGE SCALE GENOMIC DNA]</scope>
    <source>
        <strain evidence="2">47 / JCM 6285 / NBRC 100599</strain>
    </source>
</reference>
<gene>
    <name evidence="1" type="ordered locus">BBR47_56540</name>
</gene>
<protein>
    <submittedName>
        <fullName evidence="1">Uncharacterized protein</fullName>
    </submittedName>
</protein>
<name>C0Z8K4_BREBN</name>
<dbReference type="KEGG" id="bbe:BBR47_56540"/>
<dbReference type="Proteomes" id="UP000001877">
    <property type="component" value="Chromosome"/>
</dbReference>
<dbReference type="HOGENOM" id="CLU_3388408_0_0_9"/>
<keyword evidence="2" id="KW-1185">Reference proteome</keyword>